<keyword evidence="1" id="KW-1133">Transmembrane helix</keyword>
<name>A0A231V228_9HYPH</name>
<keyword evidence="1" id="KW-0472">Membrane</keyword>
<feature type="transmembrane region" description="Helical" evidence="1">
    <location>
        <begin position="144"/>
        <end position="164"/>
    </location>
</feature>
<dbReference type="EMBL" id="NBYO01000001">
    <property type="protein sequence ID" value="OXT02200.1"/>
    <property type="molecule type" value="Genomic_DNA"/>
</dbReference>
<sequence>MAIWSEWALSAIAIGVIATVVMDVWAIFLKFAFSIPSLNYAFVGRWFGHLAAGRFSHPSIAKAAPVAGEGAIGWVAHYMISIAFAAGLLLVVGPEWVEAPTVWPALLTGWITLLAPFFILQPGFGFGIAASKTPRPNVARWRSFMAHTVFGLGLFVGAWVVAAAPL</sequence>
<accession>A0A231V228</accession>
<dbReference type="Pfam" id="PF11158">
    <property type="entry name" value="DUF2938"/>
    <property type="match status" value="1"/>
</dbReference>
<feature type="transmembrane region" description="Helical" evidence="1">
    <location>
        <begin position="105"/>
        <end position="124"/>
    </location>
</feature>
<reference evidence="3" key="1">
    <citation type="journal article" date="2017" name="Int. J. Syst. Evol. Microbiol.">
        <title>Notoacmeibacter marinus gen. nov., sp. nov., isolated from the gut of a limpet and proposal of Notoacmeibacteraceae fam. nov. in the order Rhizobiales of the class Alphaproteobacteria.</title>
        <authorList>
            <person name="Huang Z."/>
            <person name="Guo F."/>
            <person name="Lai Q."/>
        </authorList>
    </citation>
    <scope>NUCLEOTIDE SEQUENCE [LARGE SCALE GENOMIC DNA]</scope>
    <source>
        <strain evidence="3">XMTR2A4</strain>
    </source>
</reference>
<keyword evidence="3" id="KW-1185">Reference proteome</keyword>
<feature type="transmembrane region" description="Helical" evidence="1">
    <location>
        <begin position="7"/>
        <end position="28"/>
    </location>
</feature>
<feature type="transmembrane region" description="Helical" evidence="1">
    <location>
        <begin position="71"/>
        <end position="93"/>
    </location>
</feature>
<keyword evidence="1" id="KW-0812">Transmembrane</keyword>
<organism evidence="2 3">
    <name type="scientific">Notoacmeibacter marinus</name>
    <dbReference type="NCBI Taxonomy" id="1876515"/>
    <lineage>
        <taxon>Bacteria</taxon>
        <taxon>Pseudomonadati</taxon>
        <taxon>Pseudomonadota</taxon>
        <taxon>Alphaproteobacteria</taxon>
        <taxon>Hyphomicrobiales</taxon>
        <taxon>Notoacmeibacteraceae</taxon>
        <taxon>Notoacmeibacter</taxon>
    </lineage>
</organism>
<evidence type="ECO:0000313" key="3">
    <source>
        <dbReference type="Proteomes" id="UP000215405"/>
    </source>
</evidence>
<evidence type="ECO:0008006" key="4">
    <source>
        <dbReference type="Google" id="ProtNLM"/>
    </source>
</evidence>
<dbReference type="RefSeq" id="WP_094076159.1">
    <property type="nucleotide sequence ID" value="NZ_NBYO01000001.1"/>
</dbReference>
<gene>
    <name evidence="2" type="ORF">B7H23_04580</name>
</gene>
<proteinExistence type="predicted"/>
<dbReference type="AlphaFoldDB" id="A0A231V228"/>
<evidence type="ECO:0000256" key="1">
    <source>
        <dbReference type="SAM" id="Phobius"/>
    </source>
</evidence>
<dbReference type="Proteomes" id="UP000215405">
    <property type="component" value="Unassembled WGS sequence"/>
</dbReference>
<comment type="caution">
    <text evidence="2">The sequence shown here is derived from an EMBL/GenBank/DDBJ whole genome shotgun (WGS) entry which is preliminary data.</text>
</comment>
<evidence type="ECO:0000313" key="2">
    <source>
        <dbReference type="EMBL" id="OXT02200.1"/>
    </source>
</evidence>
<dbReference type="InterPro" id="IPR021329">
    <property type="entry name" value="DUF2938"/>
</dbReference>
<protein>
    <recommendedName>
        <fullName evidence="4">DUF2938 domain-containing protein</fullName>
    </recommendedName>
</protein>